<dbReference type="SMART" id="SM00387">
    <property type="entry name" value="HATPase_c"/>
    <property type="match status" value="1"/>
</dbReference>
<feature type="domain" description="Response regulatory" evidence="9">
    <location>
        <begin position="786"/>
        <end position="903"/>
    </location>
</feature>
<dbReference type="InterPro" id="IPR013655">
    <property type="entry name" value="PAS_fold_3"/>
</dbReference>
<keyword evidence="5 12" id="KW-0418">Kinase</keyword>
<keyword evidence="4" id="KW-0808">Transferase</keyword>
<dbReference type="InterPro" id="IPR000014">
    <property type="entry name" value="PAS"/>
</dbReference>
<dbReference type="SUPFAM" id="SSF52172">
    <property type="entry name" value="CheY-like"/>
    <property type="match status" value="1"/>
</dbReference>
<keyword evidence="3 7" id="KW-0597">Phosphoprotein</keyword>
<evidence type="ECO:0000256" key="3">
    <source>
        <dbReference type="ARBA" id="ARBA00022553"/>
    </source>
</evidence>
<keyword evidence="6" id="KW-0902">Two-component regulatory system</keyword>
<dbReference type="SUPFAM" id="SSF55781">
    <property type="entry name" value="GAF domain-like"/>
    <property type="match status" value="1"/>
</dbReference>
<dbReference type="FunFam" id="3.30.565.10:FF:000010">
    <property type="entry name" value="Sensor histidine kinase RcsC"/>
    <property type="match status" value="1"/>
</dbReference>
<dbReference type="AlphaFoldDB" id="D9QF52"/>
<feature type="domain" description="PAS" evidence="10">
    <location>
        <begin position="403"/>
        <end position="473"/>
    </location>
</feature>
<dbReference type="CDD" id="cd00082">
    <property type="entry name" value="HisKA"/>
    <property type="match status" value="1"/>
</dbReference>
<dbReference type="Gene3D" id="3.30.450.40">
    <property type="match status" value="1"/>
</dbReference>
<dbReference type="InterPro" id="IPR003018">
    <property type="entry name" value="GAF"/>
</dbReference>
<evidence type="ECO:0000313" key="13">
    <source>
        <dbReference type="Proteomes" id="UP000002696"/>
    </source>
</evidence>
<dbReference type="HOGENOM" id="CLU_000445_114_15_5"/>
<evidence type="ECO:0000313" key="12">
    <source>
        <dbReference type="EMBL" id="ADL00537.1"/>
    </source>
</evidence>
<dbReference type="PROSITE" id="PS50113">
    <property type="entry name" value="PAC"/>
    <property type="match status" value="3"/>
</dbReference>
<dbReference type="Pfam" id="PF02518">
    <property type="entry name" value="HATPase_c"/>
    <property type="match status" value="1"/>
</dbReference>
<evidence type="ECO:0000256" key="7">
    <source>
        <dbReference type="PROSITE-ProRule" id="PRU00169"/>
    </source>
</evidence>
<dbReference type="CDD" id="cd00130">
    <property type="entry name" value="PAS"/>
    <property type="match status" value="2"/>
</dbReference>
<dbReference type="SMART" id="SM00091">
    <property type="entry name" value="PAS"/>
    <property type="match status" value="2"/>
</dbReference>
<dbReference type="SMART" id="SM00086">
    <property type="entry name" value="PAC"/>
    <property type="match status" value="3"/>
</dbReference>
<feature type="domain" description="PAC" evidence="11">
    <location>
        <begin position="479"/>
        <end position="531"/>
    </location>
</feature>
<dbReference type="InterPro" id="IPR003661">
    <property type="entry name" value="HisK_dim/P_dom"/>
</dbReference>
<evidence type="ECO:0000259" key="10">
    <source>
        <dbReference type="PROSITE" id="PS50112"/>
    </source>
</evidence>
<evidence type="ECO:0000256" key="2">
    <source>
        <dbReference type="ARBA" id="ARBA00012438"/>
    </source>
</evidence>
<proteinExistence type="predicted"/>
<evidence type="ECO:0000259" key="9">
    <source>
        <dbReference type="PROSITE" id="PS50110"/>
    </source>
</evidence>
<evidence type="ECO:0000256" key="5">
    <source>
        <dbReference type="ARBA" id="ARBA00022777"/>
    </source>
</evidence>
<dbReference type="Pfam" id="PF01590">
    <property type="entry name" value="GAF"/>
    <property type="match status" value="1"/>
</dbReference>
<feature type="domain" description="Histidine kinase" evidence="8">
    <location>
        <begin position="549"/>
        <end position="766"/>
    </location>
</feature>
<evidence type="ECO:0000256" key="1">
    <source>
        <dbReference type="ARBA" id="ARBA00000085"/>
    </source>
</evidence>
<dbReference type="EMBL" id="CP002102">
    <property type="protein sequence ID" value="ADL00537.1"/>
    <property type="molecule type" value="Genomic_DNA"/>
</dbReference>
<dbReference type="CDD" id="cd17546">
    <property type="entry name" value="REC_hyHK_CKI1_RcsC-like"/>
    <property type="match status" value="1"/>
</dbReference>
<keyword evidence="13" id="KW-1185">Reference proteome</keyword>
<dbReference type="Gene3D" id="3.30.450.20">
    <property type="entry name" value="PAS domain"/>
    <property type="match status" value="3"/>
</dbReference>
<dbReference type="GO" id="GO:0000155">
    <property type="term" value="F:phosphorelay sensor kinase activity"/>
    <property type="evidence" value="ECO:0007669"/>
    <property type="project" value="InterPro"/>
</dbReference>
<evidence type="ECO:0000256" key="6">
    <source>
        <dbReference type="ARBA" id="ARBA00023012"/>
    </source>
</evidence>
<reference evidence="13" key="1">
    <citation type="journal article" date="2011" name="J. Bacteriol.">
        <title>Genome sequences of eight morphologically diverse alphaproteobacteria.</title>
        <authorList>
            <consortium name="US DOE Joint Genome Institute"/>
            <person name="Brown P.J."/>
            <person name="Kysela D.T."/>
            <person name="Buechlein A."/>
            <person name="Hemmerich C."/>
            <person name="Brun Y.V."/>
        </authorList>
    </citation>
    <scope>NUCLEOTIDE SEQUENCE [LARGE SCALE GENOMIC DNA]</scope>
    <source>
        <strain evidence="13">ATCC 15264 / DSM 4735 / LMG 14903 / NBRC 16000 / CB 81</strain>
    </source>
</reference>
<dbReference type="Proteomes" id="UP000002696">
    <property type="component" value="Chromosome"/>
</dbReference>
<dbReference type="InterPro" id="IPR000700">
    <property type="entry name" value="PAS-assoc_C"/>
</dbReference>
<dbReference type="Gene3D" id="3.30.565.10">
    <property type="entry name" value="Histidine kinase-like ATPase, C-terminal domain"/>
    <property type="match status" value="1"/>
</dbReference>
<dbReference type="Pfam" id="PF08447">
    <property type="entry name" value="PAS_3"/>
    <property type="match status" value="3"/>
</dbReference>
<evidence type="ECO:0000259" key="11">
    <source>
        <dbReference type="PROSITE" id="PS50113"/>
    </source>
</evidence>
<dbReference type="InterPro" id="IPR003594">
    <property type="entry name" value="HATPase_dom"/>
</dbReference>
<dbReference type="PANTHER" id="PTHR43047:SF64">
    <property type="entry name" value="HISTIDINE KINASE CONTAINING CHEY-HOMOLOGOUS RECEIVER DOMAIN AND PAS DOMAIN-RELATED"/>
    <property type="match status" value="1"/>
</dbReference>
<dbReference type="Gene3D" id="2.10.70.100">
    <property type="match status" value="2"/>
</dbReference>
<gene>
    <name evidence="12" type="ordered locus">Bresu_1225</name>
</gene>
<dbReference type="InterPro" id="IPR036097">
    <property type="entry name" value="HisK_dim/P_sf"/>
</dbReference>
<dbReference type="EC" id="2.7.13.3" evidence="2"/>
<evidence type="ECO:0000259" key="8">
    <source>
        <dbReference type="PROSITE" id="PS50109"/>
    </source>
</evidence>
<dbReference type="SMART" id="SM00448">
    <property type="entry name" value="REC"/>
    <property type="match status" value="1"/>
</dbReference>
<dbReference type="Gene3D" id="1.10.287.130">
    <property type="match status" value="1"/>
</dbReference>
<dbReference type="InterPro" id="IPR004358">
    <property type="entry name" value="Sig_transdc_His_kin-like_C"/>
</dbReference>
<dbReference type="Pfam" id="PF00512">
    <property type="entry name" value="HisKA"/>
    <property type="match status" value="1"/>
</dbReference>
<dbReference type="Gene3D" id="3.40.50.2300">
    <property type="match status" value="1"/>
</dbReference>
<dbReference type="STRING" id="633149.Bresu_1225"/>
<dbReference type="InterPro" id="IPR001789">
    <property type="entry name" value="Sig_transdc_resp-reg_receiver"/>
</dbReference>
<dbReference type="InterPro" id="IPR011006">
    <property type="entry name" value="CheY-like_superfamily"/>
</dbReference>
<dbReference type="PROSITE" id="PS50112">
    <property type="entry name" value="PAS"/>
    <property type="match status" value="1"/>
</dbReference>
<dbReference type="OrthoDB" id="9801651at2"/>
<dbReference type="NCBIfam" id="TIGR00229">
    <property type="entry name" value="sensory_box"/>
    <property type="match status" value="1"/>
</dbReference>
<dbReference type="PROSITE" id="PS50110">
    <property type="entry name" value="RESPONSE_REGULATORY"/>
    <property type="match status" value="1"/>
</dbReference>
<dbReference type="RefSeq" id="WP_013268640.1">
    <property type="nucleotide sequence ID" value="NC_014375.1"/>
</dbReference>
<dbReference type="InterPro" id="IPR005467">
    <property type="entry name" value="His_kinase_dom"/>
</dbReference>
<dbReference type="SMART" id="SM00388">
    <property type="entry name" value="HisKA"/>
    <property type="match status" value="1"/>
</dbReference>
<dbReference type="InParanoid" id="D9QF52"/>
<dbReference type="PROSITE" id="PS50109">
    <property type="entry name" value="HIS_KIN"/>
    <property type="match status" value="1"/>
</dbReference>
<dbReference type="InterPro" id="IPR029016">
    <property type="entry name" value="GAF-like_dom_sf"/>
</dbReference>
<dbReference type="PANTHER" id="PTHR43047">
    <property type="entry name" value="TWO-COMPONENT HISTIDINE PROTEIN KINASE"/>
    <property type="match status" value="1"/>
</dbReference>
<comment type="catalytic activity">
    <reaction evidence="1">
        <text>ATP + protein L-histidine = ADP + protein N-phospho-L-histidine.</text>
        <dbReference type="EC" id="2.7.13.3"/>
    </reaction>
</comment>
<feature type="domain" description="PAC" evidence="11">
    <location>
        <begin position="220"/>
        <end position="274"/>
    </location>
</feature>
<dbReference type="KEGG" id="bsb:Bresu_1225"/>
<dbReference type="InterPro" id="IPR001610">
    <property type="entry name" value="PAC"/>
</dbReference>
<dbReference type="eggNOG" id="COG2205">
    <property type="taxonomic scope" value="Bacteria"/>
</dbReference>
<dbReference type="SUPFAM" id="SSF55785">
    <property type="entry name" value="PYP-like sensor domain (PAS domain)"/>
    <property type="match status" value="3"/>
</dbReference>
<dbReference type="InterPro" id="IPR035965">
    <property type="entry name" value="PAS-like_dom_sf"/>
</dbReference>
<protein>
    <recommendedName>
        <fullName evidence="2">histidine kinase</fullName>
        <ecNumber evidence="2">2.7.13.3</ecNumber>
    </recommendedName>
</protein>
<sequence>MPKSNAFDRLTELAAAVFDAPIALITAIDDQRQWFRSNQGFGADQTTPGESFCRHMVGSEAGTTLVVEDATRDGRFADNRLVTEEGVRFYAGAVITTADGGQDGAVCVLDTVPRDAPTPAQMESLRLLARLAGQEIDRTRTLRQQAKHTDMLEMSEAMAGVGHWHCDLTTGVITWSDEVFRIHGLEPGSVNPTFHSLSAQYHPEDQAAGWALAQRARETGEGYDRLMRLTRHGEERVTRTQARVERDETGAVVALFGVFQDVTEAARATRAQTELVETLGMAEALAGVGCWRLDVATGRVTWSDEVYRIHGKTRETFDPSLHDAVSCYHPDDRAAVAASCDEAIRTGDAKEFQLRIVREDGEERIVRSRCRPERDDAGVTTALFGVFQDVTDSVRSQKRIEASEARYRLLADRASDVIVTYGVDGLIQYISPSVEAATGIAPGDLVGRPVTHLILDEDVPALSQRFREMVRAGPGTVQPGVVYRARMASGEIRWMEARTTLIRDDHGRVVQFHDVVRDINETKRLEDELIAARDVAEAAARSKSEFLANMSHELRTPLTSVIGFSGLLQSSEALPAAERRYADRIATSSEALLSVINDILDYSKLEADAVGLDPVAFDPTAMARATASIVETQCEAKGLSLVITTADDLPGAIMGDEGRLRQVTLNFLSNAVKFTNTGEIRLDVGSVDGRMRVAVTDSGIGVAADKIDALFERFTQADASTTRVYGGTGLGLAICRRLIEMMGGEIGATSRPGHGSTFWFEVPMIAAEPLDAMVEDAVEGLPEGLRVLMADDAPANRELVRVLLDAWGVDLTTVCDGAEAVQAVVAGDYDLILMDIHMPVMDGMDACRAIRALDGKAATTPILALTANVQPEQVEACHAAGMDGHVGKPIEVAALIEAMTKALHPSIPSNARAVA</sequence>
<feature type="modified residue" description="4-aspartylphosphate" evidence="7">
    <location>
        <position position="835"/>
    </location>
</feature>
<organism evidence="12 13">
    <name type="scientific">Brevundimonas subvibrioides (strain ATCC 15264 / DSM 4735 / LMG 14903 / NBRC 16000 / CB 81)</name>
    <name type="common">Caulobacter subvibrioides</name>
    <dbReference type="NCBI Taxonomy" id="633149"/>
    <lineage>
        <taxon>Bacteria</taxon>
        <taxon>Pseudomonadati</taxon>
        <taxon>Pseudomonadota</taxon>
        <taxon>Alphaproteobacteria</taxon>
        <taxon>Caulobacterales</taxon>
        <taxon>Caulobacteraceae</taxon>
        <taxon>Brevundimonas</taxon>
    </lineage>
</organism>
<dbReference type="Pfam" id="PF00072">
    <property type="entry name" value="Response_reg"/>
    <property type="match status" value="1"/>
</dbReference>
<dbReference type="SUPFAM" id="SSF47384">
    <property type="entry name" value="Homodimeric domain of signal transducing histidine kinase"/>
    <property type="match status" value="1"/>
</dbReference>
<accession>D9QF52</accession>
<feature type="domain" description="PAC" evidence="11">
    <location>
        <begin position="350"/>
        <end position="402"/>
    </location>
</feature>
<dbReference type="InterPro" id="IPR036890">
    <property type="entry name" value="HATPase_C_sf"/>
</dbReference>
<evidence type="ECO:0000256" key="4">
    <source>
        <dbReference type="ARBA" id="ARBA00022679"/>
    </source>
</evidence>
<dbReference type="PRINTS" id="PR00344">
    <property type="entry name" value="BCTRLSENSOR"/>
</dbReference>
<dbReference type="SUPFAM" id="SSF55874">
    <property type="entry name" value="ATPase domain of HSP90 chaperone/DNA topoisomerase II/histidine kinase"/>
    <property type="match status" value="1"/>
</dbReference>
<dbReference type="CDD" id="cd16922">
    <property type="entry name" value="HATPase_EvgS-ArcB-TorS-like"/>
    <property type="match status" value="1"/>
</dbReference>
<name>D9QF52_BRESC</name>
<dbReference type="eggNOG" id="COG0784">
    <property type="taxonomic scope" value="Bacteria"/>
</dbReference>